<keyword evidence="6" id="KW-0238">DNA-binding</keyword>
<dbReference type="InterPro" id="IPR016177">
    <property type="entry name" value="DNA-bd_dom_sf"/>
</dbReference>
<keyword evidence="8" id="KW-0539">Nucleus</keyword>
<reference evidence="11 12" key="1">
    <citation type="journal article" date="2022" name="Nat. Genet.">
        <title>Improved pea reference genome and pan-genome highlight genomic features and evolutionary characteristics.</title>
        <authorList>
            <person name="Yang T."/>
            <person name="Liu R."/>
            <person name="Luo Y."/>
            <person name="Hu S."/>
            <person name="Wang D."/>
            <person name="Wang C."/>
            <person name="Pandey M.K."/>
            <person name="Ge S."/>
            <person name="Xu Q."/>
            <person name="Li N."/>
            <person name="Li G."/>
            <person name="Huang Y."/>
            <person name="Saxena R.K."/>
            <person name="Ji Y."/>
            <person name="Li M."/>
            <person name="Yan X."/>
            <person name="He Y."/>
            <person name="Liu Y."/>
            <person name="Wang X."/>
            <person name="Xiang C."/>
            <person name="Varshney R.K."/>
            <person name="Ding H."/>
            <person name="Gao S."/>
            <person name="Zong X."/>
        </authorList>
    </citation>
    <scope>NUCLEOTIDE SEQUENCE [LARGE SCALE GENOMIC DNA]</scope>
    <source>
        <strain evidence="11 12">cv. Zhongwan 6</strain>
    </source>
</reference>
<name>A0A9D4WEH8_PEA</name>
<evidence type="ECO:0000256" key="5">
    <source>
        <dbReference type="ARBA" id="ARBA00023015"/>
    </source>
</evidence>
<dbReference type="PANTHER" id="PTHR12396">
    <property type="entry name" value="METHYL-CPG BINDING PROTEIN, MBD"/>
    <property type="match status" value="1"/>
</dbReference>
<keyword evidence="12" id="KW-1185">Reference proteome</keyword>
<organism evidence="11 12">
    <name type="scientific">Pisum sativum</name>
    <name type="common">Garden pea</name>
    <name type="synonym">Lathyrus oleraceus</name>
    <dbReference type="NCBI Taxonomy" id="3888"/>
    <lineage>
        <taxon>Eukaryota</taxon>
        <taxon>Viridiplantae</taxon>
        <taxon>Streptophyta</taxon>
        <taxon>Embryophyta</taxon>
        <taxon>Tracheophyta</taxon>
        <taxon>Spermatophyta</taxon>
        <taxon>Magnoliopsida</taxon>
        <taxon>eudicotyledons</taxon>
        <taxon>Gunneridae</taxon>
        <taxon>Pentapetalae</taxon>
        <taxon>rosids</taxon>
        <taxon>fabids</taxon>
        <taxon>Fabales</taxon>
        <taxon>Fabaceae</taxon>
        <taxon>Papilionoideae</taxon>
        <taxon>50 kb inversion clade</taxon>
        <taxon>NPAAA clade</taxon>
        <taxon>Hologalegina</taxon>
        <taxon>IRL clade</taxon>
        <taxon>Fabeae</taxon>
        <taxon>Lathyrus</taxon>
    </lineage>
</organism>
<evidence type="ECO:0000313" key="12">
    <source>
        <dbReference type="Proteomes" id="UP001058974"/>
    </source>
</evidence>
<evidence type="ECO:0000256" key="3">
    <source>
        <dbReference type="ARBA" id="ARBA00022771"/>
    </source>
</evidence>
<comment type="subcellular location">
    <subcellularLocation>
        <location evidence="1">Nucleus</location>
    </subcellularLocation>
</comment>
<keyword evidence="5" id="KW-0805">Transcription regulation</keyword>
<dbReference type="GO" id="GO:0005634">
    <property type="term" value="C:nucleus"/>
    <property type="evidence" value="ECO:0007669"/>
    <property type="project" value="UniProtKB-SubCell"/>
</dbReference>
<dbReference type="SMART" id="SM00391">
    <property type="entry name" value="MBD"/>
    <property type="match status" value="1"/>
</dbReference>
<dbReference type="SUPFAM" id="SSF54171">
    <property type="entry name" value="DNA-binding domain"/>
    <property type="match status" value="1"/>
</dbReference>
<evidence type="ECO:0000256" key="4">
    <source>
        <dbReference type="ARBA" id="ARBA00022833"/>
    </source>
</evidence>
<dbReference type="PANTHER" id="PTHR12396:SF10">
    <property type="entry name" value="METHYL-CPG-BINDING DOMAIN-CONTAINING PROTEIN 1-RELATED"/>
    <property type="match status" value="1"/>
</dbReference>
<keyword evidence="4" id="KW-0862">Zinc</keyword>
<dbReference type="Pfam" id="PF07496">
    <property type="entry name" value="zf-CW"/>
    <property type="match status" value="1"/>
</dbReference>
<evidence type="ECO:0000256" key="1">
    <source>
        <dbReference type="ARBA" id="ARBA00004123"/>
    </source>
</evidence>
<accession>A0A9D4WEH8</accession>
<dbReference type="GO" id="GO:0003677">
    <property type="term" value="F:DNA binding"/>
    <property type="evidence" value="ECO:0007669"/>
    <property type="project" value="UniProtKB-KW"/>
</dbReference>
<dbReference type="InterPro" id="IPR011124">
    <property type="entry name" value="Znf_CW"/>
</dbReference>
<evidence type="ECO:0000313" key="11">
    <source>
        <dbReference type="EMBL" id="KAI5399280.1"/>
    </source>
</evidence>
<dbReference type="PROSITE" id="PS51050">
    <property type="entry name" value="ZF_CW"/>
    <property type="match status" value="1"/>
</dbReference>
<dbReference type="Proteomes" id="UP001058974">
    <property type="component" value="Chromosome 6"/>
</dbReference>
<dbReference type="GO" id="GO:0008270">
    <property type="term" value="F:zinc ion binding"/>
    <property type="evidence" value="ECO:0007669"/>
    <property type="project" value="UniProtKB-KW"/>
</dbReference>
<keyword evidence="3" id="KW-0863">Zinc-finger</keyword>
<evidence type="ECO:0000256" key="8">
    <source>
        <dbReference type="ARBA" id="ARBA00023242"/>
    </source>
</evidence>
<dbReference type="InterPro" id="IPR001739">
    <property type="entry name" value="Methyl_CpG_DNA-bd"/>
</dbReference>
<evidence type="ECO:0000256" key="2">
    <source>
        <dbReference type="ARBA" id="ARBA00022723"/>
    </source>
</evidence>
<comment type="caution">
    <text evidence="11">The sequence shown here is derived from an EMBL/GenBank/DDBJ whole genome shotgun (WGS) entry which is preliminary data.</text>
</comment>
<gene>
    <name evidence="11" type="ORF">KIW84_064593</name>
</gene>
<proteinExistence type="predicted"/>
<dbReference type="Pfam" id="PF01429">
    <property type="entry name" value="MBD"/>
    <property type="match status" value="1"/>
</dbReference>
<evidence type="ECO:0000256" key="6">
    <source>
        <dbReference type="ARBA" id="ARBA00023125"/>
    </source>
</evidence>
<feature type="domain" description="MBD" evidence="9">
    <location>
        <begin position="151"/>
        <end position="221"/>
    </location>
</feature>
<dbReference type="Gene3D" id="3.30.890.10">
    <property type="entry name" value="Methyl-cpg-binding Protein 2, Chain A"/>
    <property type="match status" value="1"/>
</dbReference>
<dbReference type="EMBL" id="JAMSHJ010000006">
    <property type="protein sequence ID" value="KAI5399280.1"/>
    <property type="molecule type" value="Genomic_DNA"/>
</dbReference>
<evidence type="ECO:0000256" key="7">
    <source>
        <dbReference type="ARBA" id="ARBA00023163"/>
    </source>
</evidence>
<sequence>MKEEDNLDTIIDIVEKLQPPPKPLDPPFLELLDSTPLVMVLFESHPSVFVKYLTMIPPPPVLPNGDLQELSFSWFLSCWLIIVQRTVSTQGSVDIYAAQCKSCMKWRVIDTQEEFEEIRHKIIREPFDCSRKANCSCDDPADIEYDSTRTWVIDKPNLPKTPQGFKRTLVLRKDYSKLDSYYITPTGKKLRTRNEIAAYLKDHPELTGVSASDFDFSSPKIMQDTIPEYIDQKDSANKKAKII</sequence>
<evidence type="ECO:0000259" key="9">
    <source>
        <dbReference type="PROSITE" id="PS50982"/>
    </source>
</evidence>
<keyword evidence="2" id="KW-0479">Metal-binding</keyword>
<dbReference type="PROSITE" id="PS50982">
    <property type="entry name" value="MBD"/>
    <property type="match status" value="1"/>
</dbReference>
<dbReference type="CDD" id="cd01396">
    <property type="entry name" value="MeCP2_MBD"/>
    <property type="match status" value="1"/>
</dbReference>
<keyword evidence="7" id="KW-0804">Transcription</keyword>
<protein>
    <submittedName>
        <fullName evidence="11">Uncharacterized protein</fullName>
    </submittedName>
</protein>
<evidence type="ECO:0000259" key="10">
    <source>
        <dbReference type="PROSITE" id="PS51050"/>
    </source>
</evidence>
<dbReference type="AlphaFoldDB" id="A0A9D4WEH8"/>
<dbReference type="Gramene" id="Psat06G0459300-T1">
    <property type="protein sequence ID" value="KAI5399280.1"/>
    <property type="gene ID" value="KIW84_064593"/>
</dbReference>
<feature type="domain" description="CW-type" evidence="10">
    <location>
        <begin position="90"/>
        <end position="145"/>
    </location>
</feature>